<protein>
    <submittedName>
        <fullName evidence="5">4Fe-4S dicluster domain-containing protein</fullName>
    </submittedName>
</protein>
<evidence type="ECO:0000256" key="1">
    <source>
        <dbReference type="ARBA" id="ARBA00022723"/>
    </source>
</evidence>
<keyword evidence="3" id="KW-0411">Iron-sulfur</keyword>
<evidence type="ECO:0000256" key="2">
    <source>
        <dbReference type="ARBA" id="ARBA00023004"/>
    </source>
</evidence>
<dbReference type="InterPro" id="IPR017896">
    <property type="entry name" value="4Fe4S_Fe-S-bd"/>
</dbReference>
<keyword evidence="6" id="KW-1185">Reference proteome</keyword>
<gene>
    <name evidence="5" type="ORF">GSF08_03375</name>
</gene>
<organism evidence="5 6">
    <name type="scientific">Copranaerobaculum intestinale</name>
    <dbReference type="NCBI Taxonomy" id="2692629"/>
    <lineage>
        <taxon>Bacteria</taxon>
        <taxon>Bacillati</taxon>
        <taxon>Bacillota</taxon>
        <taxon>Erysipelotrichia</taxon>
        <taxon>Erysipelotrichales</taxon>
        <taxon>Erysipelotrichaceae</taxon>
        <taxon>Copranaerobaculum</taxon>
    </lineage>
</organism>
<dbReference type="InterPro" id="IPR052977">
    <property type="entry name" value="Polyferredoxin-like_ET"/>
</dbReference>
<dbReference type="PANTHER" id="PTHR43193:SF2">
    <property type="entry name" value="POLYFERREDOXIN PROTEIN FWDF"/>
    <property type="match status" value="1"/>
</dbReference>
<evidence type="ECO:0000313" key="5">
    <source>
        <dbReference type="EMBL" id="MXQ72975.1"/>
    </source>
</evidence>
<reference evidence="5 6" key="2">
    <citation type="submission" date="2020-01" db="EMBL/GenBank/DDBJ databases">
        <title>Clostridiaceae sp. nov. isolated from the gut of human by culturomics.</title>
        <authorList>
            <person name="Chang Y."/>
        </authorList>
    </citation>
    <scope>NUCLEOTIDE SEQUENCE [LARGE SCALE GENOMIC DNA]</scope>
    <source>
        <strain evidence="5 6">DONG20-135</strain>
    </source>
</reference>
<dbReference type="Proteomes" id="UP000434036">
    <property type="component" value="Unassembled WGS sequence"/>
</dbReference>
<evidence type="ECO:0000259" key="4">
    <source>
        <dbReference type="PROSITE" id="PS51379"/>
    </source>
</evidence>
<dbReference type="EMBL" id="WUUQ01000001">
    <property type="protein sequence ID" value="MXQ72975.1"/>
    <property type="molecule type" value="Genomic_DNA"/>
</dbReference>
<evidence type="ECO:0000313" key="6">
    <source>
        <dbReference type="Proteomes" id="UP000434036"/>
    </source>
</evidence>
<comment type="caution">
    <text evidence="5">The sequence shown here is derived from an EMBL/GenBank/DDBJ whole genome shotgun (WGS) entry which is preliminary data.</text>
</comment>
<dbReference type="AlphaFoldDB" id="A0A6N8U642"/>
<dbReference type="InterPro" id="IPR017900">
    <property type="entry name" value="4Fe4S_Fe_S_CS"/>
</dbReference>
<sequence length="398" mass="46580">MNGYLFDHEKVKCFGCEACVQICGHSAIEMITDKEGFRYPHINNEKCIHCNLCHKVCPYENMPSKNRDEKIAFGGFLKDKHIKEDSTSGGAFSAIVKAWHKTGYVVFGAEAHGLRVNHSFSFTVEDTARFRKSKYSQSSMNDMYKKVREFLLDKQNVLFSGTPCQIAGLKSFLMNIDQTNLTTVEVICEGVPSPLYMKKMNSDIKKTYGNEISFVDYRYKDKNKWDFEVMMLELENGKRFKKDRWFNPYWSIWLSHLMNRPSCYHCPFTSPDRLADITLGDLWGVHIYCPDLYGNNEGASLILANTSKGRELLENSKKYLYGHELDFDTALKYQSPLRKNIEYNPARELFMKDLMNDELNYRQIVKKWAQKPSIKLLFQKYIWGNRQKVFIWNLKNRK</sequence>
<feature type="domain" description="4Fe-4S ferredoxin-type" evidence="4">
    <location>
        <begin position="38"/>
        <end position="67"/>
    </location>
</feature>
<keyword evidence="2" id="KW-0408">Iron</keyword>
<dbReference type="SUPFAM" id="SSF54862">
    <property type="entry name" value="4Fe-4S ferredoxins"/>
    <property type="match status" value="1"/>
</dbReference>
<dbReference type="GO" id="GO:0051536">
    <property type="term" value="F:iron-sulfur cluster binding"/>
    <property type="evidence" value="ECO:0007669"/>
    <property type="project" value="UniProtKB-KW"/>
</dbReference>
<proteinExistence type="predicted"/>
<dbReference type="InterPro" id="IPR007525">
    <property type="entry name" value="FrhB_FdhB_C"/>
</dbReference>
<reference evidence="5 6" key="1">
    <citation type="submission" date="2019-12" db="EMBL/GenBank/DDBJ databases">
        <authorList>
            <person name="Yang R."/>
        </authorList>
    </citation>
    <scope>NUCLEOTIDE SEQUENCE [LARGE SCALE GENOMIC DNA]</scope>
    <source>
        <strain evidence="5 6">DONG20-135</strain>
    </source>
</reference>
<dbReference type="PROSITE" id="PS00198">
    <property type="entry name" value="4FE4S_FER_1"/>
    <property type="match status" value="1"/>
</dbReference>
<dbReference type="GO" id="GO:0046872">
    <property type="term" value="F:metal ion binding"/>
    <property type="evidence" value="ECO:0007669"/>
    <property type="project" value="UniProtKB-KW"/>
</dbReference>
<dbReference type="PROSITE" id="PS51379">
    <property type="entry name" value="4FE4S_FER_2"/>
    <property type="match status" value="2"/>
</dbReference>
<accession>A0A6N8U642</accession>
<name>A0A6N8U642_9FIRM</name>
<evidence type="ECO:0000256" key="3">
    <source>
        <dbReference type="ARBA" id="ARBA00023014"/>
    </source>
</evidence>
<feature type="domain" description="4Fe-4S ferredoxin-type" evidence="4">
    <location>
        <begin position="2"/>
        <end position="33"/>
    </location>
</feature>
<dbReference type="Pfam" id="PF12838">
    <property type="entry name" value="Fer4_7"/>
    <property type="match status" value="1"/>
</dbReference>
<keyword evidence="1" id="KW-0479">Metal-binding</keyword>
<dbReference type="Gene3D" id="3.30.70.20">
    <property type="match status" value="1"/>
</dbReference>
<dbReference type="PANTHER" id="PTHR43193">
    <property type="match status" value="1"/>
</dbReference>
<dbReference type="Pfam" id="PF04432">
    <property type="entry name" value="FrhB_FdhB_C"/>
    <property type="match status" value="1"/>
</dbReference>
<dbReference type="RefSeq" id="WP_160624406.1">
    <property type="nucleotide sequence ID" value="NZ_WUUQ01000001.1"/>
</dbReference>